<dbReference type="PROSITE" id="PS51414">
    <property type="entry name" value="HSR"/>
    <property type="match status" value="1"/>
</dbReference>
<reference evidence="6" key="3">
    <citation type="submission" date="2025-09" db="UniProtKB">
        <authorList>
            <consortium name="Ensembl"/>
        </authorList>
    </citation>
    <scope>IDENTIFICATION</scope>
</reference>
<dbReference type="PROSITE" id="PS50864">
    <property type="entry name" value="SAND"/>
    <property type="match status" value="1"/>
</dbReference>
<feature type="compositionally biased region" description="Low complexity" evidence="3">
    <location>
        <begin position="147"/>
        <end position="160"/>
    </location>
</feature>
<reference evidence="6 7" key="1">
    <citation type="submission" date="2018-10" db="EMBL/GenBank/DDBJ databases">
        <title>Improved assembly of the deer mouse Peromyscus maniculatus genome.</title>
        <authorList>
            <person name="Lassance J.-M."/>
            <person name="Hoekstra H.E."/>
        </authorList>
    </citation>
    <scope>NUCLEOTIDE SEQUENCE [LARGE SCALE GENOMIC DNA]</scope>
</reference>
<feature type="compositionally biased region" description="Basic residues" evidence="3">
    <location>
        <begin position="319"/>
        <end position="335"/>
    </location>
</feature>
<dbReference type="Pfam" id="PF01342">
    <property type="entry name" value="SAND"/>
    <property type="match status" value="1"/>
</dbReference>
<proteinExistence type="predicted"/>
<feature type="compositionally biased region" description="Acidic residues" evidence="3">
    <location>
        <begin position="270"/>
        <end position="282"/>
    </location>
</feature>
<feature type="region of interest" description="Disordered" evidence="3">
    <location>
        <begin position="147"/>
        <end position="169"/>
    </location>
</feature>
<dbReference type="InterPro" id="IPR004865">
    <property type="entry name" value="HSR_dom"/>
</dbReference>
<dbReference type="Proteomes" id="UP000694547">
    <property type="component" value="Chromosome 13"/>
</dbReference>
<dbReference type="SMART" id="SM00297">
    <property type="entry name" value="BROMO"/>
    <property type="match status" value="1"/>
</dbReference>
<dbReference type="InterPro" id="IPR010919">
    <property type="entry name" value="SAND-like_dom_sf"/>
</dbReference>
<keyword evidence="7" id="KW-1185">Reference proteome</keyword>
<evidence type="ECO:0000313" key="7">
    <source>
        <dbReference type="Proteomes" id="UP000694547"/>
    </source>
</evidence>
<evidence type="ECO:0000259" key="4">
    <source>
        <dbReference type="PROSITE" id="PS50864"/>
    </source>
</evidence>
<feature type="compositionally biased region" description="Basic residues" evidence="3">
    <location>
        <begin position="453"/>
        <end position="463"/>
    </location>
</feature>
<protein>
    <submittedName>
        <fullName evidence="6">Nuclear antigen Sp100</fullName>
    </submittedName>
</protein>
<feature type="region of interest" description="Disordered" evidence="3">
    <location>
        <begin position="453"/>
        <end position="472"/>
    </location>
</feature>
<sequence>RNSFSSRMSTEQQDPGNFFKDILLHFKAHRVKISFAIKTPFPFFEILRDTELITEEMYDNFRDSCMNRVPVKRVAYRALEILENKFDLEVLRVLFSEENMKAYPDLKFIARSFENVSQNKLCFHGSDRGYPNSQLCLEQGPGDSCSEESLTLSPSASSSSDGWRNNDRRNTTLIQGNQTENHQSSGFQIDNESCELKLNDRHPHLEPHSPLPRNEERAVLLSHGSQTQPCSVHLVDIKKENSSFSLDGEQQTQARTNHNQASEIIVLSSDDSDDGNNSEEESTSIICQSKPLDSREPHTSRITNKRRGTSDTDSSSTSKRYRRIRRRKRDRHGKYSIRNIKMPLKINWIKAAFKRRRINSSSRRSRKRGRRIPRQRNVDFNRPELPVTCGSATGTLYKEKYQQGIHEKSIQSETGQWFTLRQFEIKGGREKSKNWRQSIRCYGWTLKELIKKKHLPNPPRKKKENPQNPQRTKKKKCELLLLSIYCNSKSRFFIPKPKKRRENFPELREHMWLGKIKYRLNKKAYPSVQHFVEDMRRIFQNHSVIYKNSKFNNLGVTVGSLFEKNFKIIFSINDTSKQPQPCKHTVLLT</sequence>
<feature type="compositionally biased region" description="Basic residues" evidence="3">
    <location>
        <begin position="357"/>
        <end position="374"/>
    </location>
</feature>
<dbReference type="GO" id="GO:0000981">
    <property type="term" value="F:DNA-binding transcription factor activity, RNA polymerase II-specific"/>
    <property type="evidence" value="ECO:0007669"/>
    <property type="project" value="TreeGrafter"/>
</dbReference>
<dbReference type="Pfam" id="PF00439">
    <property type="entry name" value="Bromodomain"/>
    <property type="match status" value="1"/>
</dbReference>
<dbReference type="GO" id="GO:0005634">
    <property type="term" value="C:nucleus"/>
    <property type="evidence" value="ECO:0007669"/>
    <property type="project" value="InterPro"/>
</dbReference>
<evidence type="ECO:0000313" key="6">
    <source>
        <dbReference type="Ensembl" id="ENSPEMP00000028758.1"/>
    </source>
</evidence>
<keyword evidence="2" id="KW-0103">Bromodomain</keyword>
<dbReference type="Ensembl" id="ENSPEMT00000033181.2">
    <property type="protein sequence ID" value="ENSPEMP00000028758.1"/>
    <property type="gene ID" value="ENSPEMG00000024202.2"/>
</dbReference>
<name>A0A8C8U325_PERMB</name>
<dbReference type="SUPFAM" id="SSF63763">
    <property type="entry name" value="SAND domain-like"/>
    <property type="match status" value="1"/>
</dbReference>
<dbReference type="InterPro" id="IPR036427">
    <property type="entry name" value="Bromodomain-like_sf"/>
</dbReference>
<feature type="domain" description="SAND" evidence="4">
    <location>
        <begin position="375"/>
        <end position="456"/>
    </location>
</feature>
<dbReference type="GeneTree" id="ENSGT00940000162129"/>
<dbReference type="InterPro" id="IPR000770">
    <property type="entry name" value="SAND_dom"/>
</dbReference>
<dbReference type="GO" id="GO:0003677">
    <property type="term" value="F:DNA binding"/>
    <property type="evidence" value="ECO:0007669"/>
    <property type="project" value="InterPro"/>
</dbReference>
<feature type="region of interest" description="Disordered" evidence="3">
    <location>
        <begin position="243"/>
        <end position="262"/>
    </location>
</feature>
<evidence type="ECO:0000256" key="2">
    <source>
        <dbReference type="ARBA" id="ARBA00023117"/>
    </source>
</evidence>
<evidence type="ECO:0000256" key="1">
    <source>
        <dbReference type="ARBA" id="ARBA00022553"/>
    </source>
</evidence>
<dbReference type="PANTHER" id="PTHR46386">
    <property type="entry name" value="NUCLEAR BODY PROTEIN SP140"/>
    <property type="match status" value="1"/>
</dbReference>
<dbReference type="InterPro" id="IPR001487">
    <property type="entry name" value="Bromodomain"/>
</dbReference>
<dbReference type="SUPFAM" id="SSF47370">
    <property type="entry name" value="Bromodomain"/>
    <property type="match status" value="1"/>
</dbReference>
<dbReference type="Pfam" id="PF03172">
    <property type="entry name" value="HSR"/>
    <property type="match status" value="1"/>
</dbReference>
<dbReference type="PANTHER" id="PTHR46386:SF1">
    <property type="entry name" value="NUCLEAR BODY PROTEIN SP140-LIKE PROTEIN"/>
    <property type="match status" value="1"/>
</dbReference>
<dbReference type="Gene3D" id="1.20.920.10">
    <property type="entry name" value="Bromodomain-like"/>
    <property type="match status" value="1"/>
</dbReference>
<dbReference type="SMART" id="SM00258">
    <property type="entry name" value="SAND"/>
    <property type="match status" value="1"/>
</dbReference>
<dbReference type="Gene3D" id="3.10.390.10">
    <property type="entry name" value="SAND domain-like"/>
    <property type="match status" value="1"/>
</dbReference>
<feature type="region of interest" description="Disordered" evidence="3">
    <location>
        <begin position="357"/>
        <end position="385"/>
    </location>
</feature>
<keyword evidence="1" id="KW-0597">Phosphoprotein</keyword>
<organism evidence="6 7">
    <name type="scientific">Peromyscus maniculatus bairdii</name>
    <name type="common">Prairie deer mouse</name>
    <dbReference type="NCBI Taxonomy" id="230844"/>
    <lineage>
        <taxon>Eukaryota</taxon>
        <taxon>Metazoa</taxon>
        <taxon>Chordata</taxon>
        <taxon>Craniata</taxon>
        <taxon>Vertebrata</taxon>
        <taxon>Euteleostomi</taxon>
        <taxon>Mammalia</taxon>
        <taxon>Eutheria</taxon>
        <taxon>Euarchontoglires</taxon>
        <taxon>Glires</taxon>
        <taxon>Rodentia</taxon>
        <taxon>Myomorpha</taxon>
        <taxon>Muroidea</taxon>
        <taxon>Cricetidae</taxon>
        <taxon>Neotominae</taxon>
        <taxon>Peromyscus</taxon>
    </lineage>
</organism>
<dbReference type="InterPro" id="IPR043563">
    <property type="entry name" value="Sp110/Sp140/Sp140L-like"/>
</dbReference>
<evidence type="ECO:0000259" key="5">
    <source>
        <dbReference type="PROSITE" id="PS51414"/>
    </source>
</evidence>
<evidence type="ECO:0000256" key="3">
    <source>
        <dbReference type="SAM" id="MobiDB-lite"/>
    </source>
</evidence>
<feature type="domain" description="HSR" evidence="5">
    <location>
        <begin position="4"/>
        <end position="118"/>
    </location>
</feature>
<dbReference type="AlphaFoldDB" id="A0A8C8U325"/>
<reference evidence="6" key="2">
    <citation type="submission" date="2025-08" db="UniProtKB">
        <authorList>
            <consortium name="Ensembl"/>
        </authorList>
    </citation>
    <scope>IDENTIFICATION</scope>
</reference>
<feature type="region of interest" description="Disordered" evidence="3">
    <location>
        <begin position="268"/>
        <end position="337"/>
    </location>
</feature>
<accession>A0A8C8U325</accession>